<feature type="region of interest" description="Disordered" evidence="1">
    <location>
        <begin position="151"/>
        <end position="170"/>
    </location>
</feature>
<keyword evidence="2" id="KW-0472">Membrane</keyword>
<evidence type="ECO:0000313" key="4">
    <source>
        <dbReference type="Proteomes" id="UP000249453"/>
    </source>
</evidence>
<dbReference type="RefSeq" id="WP_111573717.1">
    <property type="nucleotide sequence ID" value="NZ_JBHEEY010000001.1"/>
</dbReference>
<keyword evidence="2" id="KW-1133">Transmembrane helix</keyword>
<name>A0A364JZ35_9HYPH</name>
<keyword evidence="4" id="KW-1185">Reference proteome</keyword>
<proteinExistence type="predicted"/>
<gene>
    <name evidence="3" type="ORF">C7374_101165</name>
</gene>
<feature type="transmembrane region" description="Helical" evidence="2">
    <location>
        <begin position="97"/>
        <end position="114"/>
    </location>
</feature>
<dbReference type="InterPro" id="IPR024399">
    <property type="entry name" value="DUF2628"/>
</dbReference>
<sequence>MAQFVVLEPAGSIYSAKAEKGLSERIAPQNSDALHTDALHRAEKTVFIKDGFSVLALILPVVWLLINRLWFEAFCVLALIILLGFAGTLLGNANAGPLLSLLLSLFVALEGSNWKIMKLRRKGYHESATIDAPNLDEAEIRYFTLFQPQAEHKPAPDWTSETSKPNLTQNATINPTASTIGFVGYRGEI</sequence>
<accession>A0A364JZ35</accession>
<evidence type="ECO:0000313" key="3">
    <source>
        <dbReference type="EMBL" id="RAK33841.1"/>
    </source>
</evidence>
<comment type="caution">
    <text evidence="3">The sequence shown here is derived from an EMBL/GenBank/DDBJ whole genome shotgun (WGS) entry which is preliminary data.</text>
</comment>
<dbReference type="OrthoDB" id="7285394at2"/>
<feature type="transmembrane region" description="Helical" evidence="2">
    <location>
        <begin position="73"/>
        <end position="91"/>
    </location>
</feature>
<keyword evidence="2" id="KW-0812">Transmembrane</keyword>
<evidence type="ECO:0000256" key="2">
    <source>
        <dbReference type="SAM" id="Phobius"/>
    </source>
</evidence>
<dbReference type="Pfam" id="PF10947">
    <property type="entry name" value="DUF2628"/>
    <property type="match status" value="1"/>
</dbReference>
<dbReference type="AlphaFoldDB" id="A0A364JZ35"/>
<reference evidence="3 4" key="1">
    <citation type="submission" date="2018-06" db="EMBL/GenBank/DDBJ databases">
        <title>Genomic Encyclopedia of Type Strains, Phase IV (KMG-IV): sequencing the most valuable type-strain genomes for metagenomic binning, comparative biology and taxonomic classification.</title>
        <authorList>
            <person name="Goeker M."/>
        </authorList>
    </citation>
    <scope>NUCLEOTIDE SEQUENCE [LARGE SCALE GENOMIC DNA]</scope>
    <source>
        <strain evidence="3 4">DSM 26720</strain>
    </source>
</reference>
<dbReference type="EMBL" id="QLMK01000001">
    <property type="protein sequence ID" value="RAK33841.1"/>
    <property type="molecule type" value="Genomic_DNA"/>
</dbReference>
<organism evidence="3 4">
    <name type="scientific">Falsochrobactrum ovis</name>
    <dbReference type="NCBI Taxonomy" id="1293442"/>
    <lineage>
        <taxon>Bacteria</taxon>
        <taxon>Pseudomonadati</taxon>
        <taxon>Pseudomonadota</taxon>
        <taxon>Alphaproteobacteria</taxon>
        <taxon>Hyphomicrobiales</taxon>
        <taxon>Brucellaceae</taxon>
        <taxon>Falsochrobactrum</taxon>
    </lineage>
</organism>
<feature type="compositionally biased region" description="Polar residues" evidence="1">
    <location>
        <begin position="159"/>
        <end position="170"/>
    </location>
</feature>
<dbReference type="Proteomes" id="UP000249453">
    <property type="component" value="Unassembled WGS sequence"/>
</dbReference>
<protein>
    <submittedName>
        <fullName evidence="3">Uncharacterized protein DUF2628</fullName>
    </submittedName>
</protein>
<evidence type="ECO:0000256" key="1">
    <source>
        <dbReference type="SAM" id="MobiDB-lite"/>
    </source>
</evidence>
<feature type="transmembrane region" description="Helical" evidence="2">
    <location>
        <begin position="46"/>
        <end position="66"/>
    </location>
</feature>